<gene>
    <name evidence="2" type="ORF">EV44_g2440</name>
</gene>
<feature type="compositionally biased region" description="Low complexity" evidence="1">
    <location>
        <begin position="89"/>
        <end position="99"/>
    </location>
</feature>
<reference evidence="2 3" key="1">
    <citation type="journal article" date="2014" name="BMC Genomics">
        <title>Adaptive genomic structural variation in the grape powdery mildew pathogen, Erysiphe necator.</title>
        <authorList>
            <person name="Jones L."/>
            <person name="Riaz S."/>
            <person name="Morales-Cruz A."/>
            <person name="Amrine K.C."/>
            <person name="McGuire B."/>
            <person name="Gubler W.D."/>
            <person name="Walker M.A."/>
            <person name="Cantu D."/>
        </authorList>
    </citation>
    <scope>NUCLEOTIDE SEQUENCE [LARGE SCALE GENOMIC DNA]</scope>
    <source>
        <strain evidence="3">c</strain>
    </source>
</reference>
<dbReference type="AlphaFoldDB" id="A0A0B1P1F2"/>
<name>A0A0B1P1F2_UNCNE</name>
<evidence type="ECO:0000313" key="3">
    <source>
        <dbReference type="Proteomes" id="UP000030854"/>
    </source>
</evidence>
<dbReference type="HOGENOM" id="CLU_2039802_0_0_1"/>
<evidence type="ECO:0000256" key="1">
    <source>
        <dbReference type="SAM" id="MobiDB-lite"/>
    </source>
</evidence>
<accession>A0A0B1P1F2</accession>
<feature type="compositionally biased region" description="Polar residues" evidence="1">
    <location>
        <begin position="101"/>
        <end position="111"/>
    </location>
</feature>
<organism evidence="2 3">
    <name type="scientific">Uncinula necator</name>
    <name type="common">Grape powdery mildew</name>
    <dbReference type="NCBI Taxonomy" id="52586"/>
    <lineage>
        <taxon>Eukaryota</taxon>
        <taxon>Fungi</taxon>
        <taxon>Dikarya</taxon>
        <taxon>Ascomycota</taxon>
        <taxon>Pezizomycotina</taxon>
        <taxon>Leotiomycetes</taxon>
        <taxon>Erysiphales</taxon>
        <taxon>Erysiphaceae</taxon>
        <taxon>Erysiphe</taxon>
    </lineage>
</organism>
<comment type="caution">
    <text evidence="2">The sequence shown here is derived from an EMBL/GenBank/DDBJ whole genome shotgun (WGS) entry which is preliminary data.</text>
</comment>
<dbReference type="EMBL" id="JNVN01002370">
    <property type="protein sequence ID" value="KHJ32063.1"/>
    <property type="molecule type" value="Genomic_DNA"/>
</dbReference>
<evidence type="ECO:0000313" key="2">
    <source>
        <dbReference type="EMBL" id="KHJ32063.1"/>
    </source>
</evidence>
<feature type="region of interest" description="Disordered" evidence="1">
    <location>
        <begin position="51"/>
        <end position="121"/>
    </location>
</feature>
<feature type="compositionally biased region" description="Basic and acidic residues" evidence="1">
    <location>
        <begin position="55"/>
        <end position="88"/>
    </location>
</feature>
<protein>
    <submittedName>
        <fullName evidence="2">Uncharacterized protein</fullName>
    </submittedName>
</protein>
<proteinExistence type="predicted"/>
<dbReference type="Proteomes" id="UP000030854">
    <property type="component" value="Unassembled WGS sequence"/>
</dbReference>
<sequence>MKTRLEKLEKKSRQAEKRQQQQAKIFNFLQEKLSSREFQLEPRSELIEPQYSIETKVKDHEDSSSERKATASLHKHESPHEFRQRSEFSSRSFSTRIESVPNITEDQNLGNGNEVDAQVWH</sequence>
<keyword evidence="3" id="KW-1185">Reference proteome</keyword>